<keyword evidence="2" id="KW-1185">Reference proteome</keyword>
<reference evidence="1 2" key="1">
    <citation type="submission" date="2024-02" db="EMBL/GenBank/DDBJ databases">
        <authorList>
            <person name="Chen Y."/>
            <person name="Shah S."/>
            <person name="Dougan E. K."/>
            <person name="Thang M."/>
            <person name="Chan C."/>
        </authorList>
    </citation>
    <scope>NUCLEOTIDE SEQUENCE [LARGE SCALE GENOMIC DNA]</scope>
</reference>
<dbReference type="Proteomes" id="UP001642464">
    <property type="component" value="Unassembled WGS sequence"/>
</dbReference>
<organism evidence="1 2">
    <name type="scientific">Durusdinium trenchii</name>
    <dbReference type="NCBI Taxonomy" id="1381693"/>
    <lineage>
        <taxon>Eukaryota</taxon>
        <taxon>Sar</taxon>
        <taxon>Alveolata</taxon>
        <taxon>Dinophyceae</taxon>
        <taxon>Suessiales</taxon>
        <taxon>Symbiodiniaceae</taxon>
        <taxon>Durusdinium</taxon>
    </lineage>
</organism>
<name>A0ABP0Q474_9DINO</name>
<accession>A0ABP0Q474</accession>
<feature type="non-terminal residue" evidence="1">
    <location>
        <position position="1"/>
    </location>
</feature>
<comment type="caution">
    <text evidence="1">The sequence shown here is derived from an EMBL/GenBank/DDBJ whole genome shotgun (WGS) entry which is preliminary data.</text>
</comment>
<feature type="non-terminal residue" evidence="1">
    <location>
        <position position="50"/>
    </location>
</feature>
<evidence type="ECO:0000313" key="2">
    <source>
        <dbReference type="Proteomes" id="UP001642464"/>
    </source>
</evidence>
<dbReference type="EMBL" id="CAXAMM010038886">
    <property type="protein sequence ID" value="CAK9081800.1"/>
    <property type="molecule type" value="Genomic_DNA"/>
</dbReference>
<protein>
    <submittedName>
        <fullName evidence="1">Uncharacterized protein</fullName>
    </submittedName>
</protein>
<sequence>RSIAILANSDCDGDEVMIALRKAFVAYPLATQPAVNQLPLDAAGEEANKE</sequence>
<evidence type="ECO:0000313" key="1">
    <source>
        <dbReference type="EMBL" id="CAK9081800.1"/>
    </source>
</evidence>
<gene>
    <name evidence="1" type="ORF">SCF082_LOCUS38907</name>
</gene>
<proteinExistence type="predicted"/>